<accession>A0A0U3GYM7</accession>
<dbReference type="InterPro" id="IPR004090">
    <property type="entry name" value="Chemotax_Me-accpt_rcpt"/>
</dbReference>
<reference evidence="8 9" key="1">
    <citation type="submission" date="2015-12" db="EMBL/GenBank/DDBJ databases">
        <title>Complete genome sequence of Pseudoalteromonas rubra SCSIO 6842, harboring a conjugative plasmid.</title>
        <authorList>
            <person name="Li B."/>
            <person name="Wang X."/>
        </authorList>
    </citation>
    <scope>NUCLEOTIDE SEQUENCE [LARGE SCALE GENOMIC DNA]</scope>
    <source>
        <strain evidence="8 9">SCSIO 6842</strain>
    </source>
</reference>
<organism evidence="8 9">
    <name type="scientific">Pseudoalteromonas rubra</name>
    <dbReference type="NCBI Taxonomy" id="43658"/>
    <lineage>
        <taxon>Bacteria</taxon>
        <taxon>Pseudomonadati</taxon>
        <taxon>Pseudomonadota</taxon>
        <taxon>Gammaproteobacteria</taxon>
        <taxon>Alteromonadales</taxon>
        <taxon>Pseudoalteromonadaceae</taxon>
        <taxon>Pseudoalteromonas</taxon>
    </lineage>
</organism>
<dbReference type="GO" id="GO:0007165">
    <property type="term" value="P:signal transduction"/>
    <property type="evidence" value="ECO:0007669"/>
    <property type="project" value="UniProtKB-KW"/>
</dbReference>
<comment type="subcellular location">
    <subcellularLocation>
        <location evidence="1">Membrane</location>
    </subcellularLocation>
</comment>
<evidence type="ECO:0000313" key="9">
    <source>
        <dbReference type="Proteomes" id="UP000069015"/>
    </source>
</evidence>
<feature type="domain" description="Methyl-accepting transducer" evidence="6">
    <location>
        <begin position="284"/>
        <end position="520"/>
    </location>
</feature>
<dbReference type="InterPro" id="IPR004089">
    <property type="entry name" value="MCPsignal_dom"/>
</dbReference>
<sequence>MLKKFLLPILLLLVLLTLSVAILLPSFSEKAMIESGVVDAQLTAQQFKTLRSYYTRNVISKAKAFGMQPHYEHSEPQRLPLPATMIHELSQELESQGTQLSLFSPYPFPNRASRQLDDFQREAWQALNKDPSSTYIDTQEINGKPFMRVAVADTMQAQGCVDCHNSHPLTPKTGWQLGDVRGVLEVTKPLEGIYAQSTRLRLTIILATLVVALLLALTLTWLFKNIVLQRSEQLQQAFAELASGNGDLTQDIDEGAKDEIGLITRHFNSFLASFRQLVSRVIKTASEVKSGSSEVNASADSISDRLHGQDQQTELIATAINQLTASIKEIADNANRAVQFTHDARQKLQHSTQQVLQSVDKIAQLDAKMTGTGEMIVSLKDNSDQIGGVLDVIKSIAEQTNLLALNAAIEAARAGEQGRGFAVVADEVRALAHRTQESINEIQSIVEGLQHQAQLSCDQVQSNYTLSEQVQSNIREVDCQISAALVSSENVLQAVDNIAAAMEQQSTVAEEMDRNVVSLSTVSSDTVKEVENIVRQIELVTQHARQLADDLAQFKV</sequence>
<dbReference type="GO" id="GO:0004888">
    <property type="term" value="F:transmembrane signaling receptor activity"/>
    <property type="evidence" value="ECO:0007669"/>
    <property type="project" value="InterPro"/>
</dbReference>
<evidence type="ECO:0000259" key="7">
    <source>
        <dbReference type="PROSITE" id="PS50885"/>
    </source>
</evidence>
<evidence type="ECO:0000256" key="3">
    <source>
        <dbReference type="ARBA" id="ARBA00029447"/>
    </source>
</evidence>
<protein>
    <recommendedName>
        <fullName evidence="10">Chemotaxis protein</fullName>
    </recommendedName>
</protein>
<dbReference type="KEGG" id="prr:AT705_15375"/>
<dbReference type="Pfam" id="PF11845">
    <property type="entry name" value="Tll0287-like"/>
    <property type="match status" value="1"/>
</dbReference>
<evidence type="ECO:0000256" key="1">
    <source>
        <dbReference type="ARBA" id="ARBA00004370"/>
    </source>
</evidence>
<dbReference type="GO" id="GO:0016020">
    <property type="term" value="C:membrane"/>
    <property type="evidence" value="ECO:0007669"/>
    <property type="project" value="UniProtKB-SubCell"/>
</dbReference>
<keyword evidence="5" id="KW-0812">Transmembrane</keyword>
<dbReference type="InterPro" id="IPR021796">
    <property type="entry name" value="Tll0287-like_dom"/>
</dbReference>
<keyword evidence="5" id="KW-1133">Transmembrane helix</keyword>
<dbReference type="Pfam" id="PF00015">
    <property type="entry name" value="MCPsignal"/>
    <property type="match status" value="1"/>
</dbReference>
<evidence type="ECO:0008006" key="10">
    <source>
        <dbReference type="Google" id="ProtNLM"/>
    </source>
</evidence>
<dbReference type="CDD" id="cd11386">
    <property type="entry name" value="MCP_signal"/>
    <property type="match status" value="1"/>
</dbReference>
<dbReference type="Pfam" id="PF00672">
    <property type="entry name" value="HAMP"/>
    <property type="match status" value="1"/>
</dbReference>
<dbReference type="FunFam" id="1.10.287.950:FF:000001">
    <property type="entry name" value="Methyl-accepting chemotaxis sensory transducer"/>
    <property type="match status" value="1"/>
</dbReference>
<feature type="domain" description="HAMP" evidence="7">
    <location>
        <begin position="225"/>
        <end position="279"/>
    </location>
</feature>
<dbReference type="GO" id="GO:0006935">
    <property type="term" value="P:chemotaxis"/>
    <property type="evidence" value="ECO:0007669"/>
    <property type="project" value="InterPro"/>
</dbReference>
<gene>
    <name evidence="8" type="ORF">AT705_15375</name>
</gene>
<dbReference type="CDD" id="cd06225">
    <property type="entry name" value="HAMP"/>
    <property type="match status" value="1"/>
</dbReference>
<keyword evidence="5" id="KW-0472">Membrane</keyword>
<dbReference type="PANTHER" id="PTHR32089:SF112">
    <property type="entry name" value="LYSOZYME-LIKE PROTEIN-RELATED"/>
    <property type="match status" value="1"/>
</dbReference>
<dbReference type="SMART" id="SM00283">
    <property type="entry name" value="MA"/>
    <property type="match status" value="1"/>
</dbReference>
<proteinExistence type="inferred from homology"/>
<dbReference type="InterPro" id="IPR003660">
    <property type="entry name" value="HAMP_dom"/>
</dbReference>
<dbReference type="PROSITE" id="PS50111">
    <property type="entry name" value="CHEMOTAXIS_TRANSDUC_2"/>
    <property type="match status" value="1"/>
</dbReference>
<dbReference type="EMBL" id="CP013611">
    <property type="protein sequence ID" value="ALU44211.1"/>
    <property type="molecule type" value="Genomic_DNA"/>
</dbReference>
<dbReference type="PRINTS" id="PR00260">
    <property type="entry name" value="CHEMTRNSDUCR"/>
</dbReference>
<dbReference type="SMART" id="SM00304">
    <property type="entry name" value="HAMP"/>
    <property type="match status" value="1"/>
</dbReference>
<evidence type="ECO:0000313" key="8">
    <source>
        <dbReference type="EMBL" id="ALU44211.1"/>
    </source>
</evidence>
<evidence type="ECO:0000256" key="2">
    <source>
        <dbReference type="ARBA" id="ARBA00023224"/>
    </source>
</evidence>
<dbReference type="SUPFAM" id="SSF58104">
    <property type="entry name" value="Methyl-accepting chemotaxis protein (MCP) signaling domain"/>
    <property type="match status" value="1"/>
</dbReference>
<comment type="similarity">
    <text evidence="3">Belongs to the methyl-accepting chemotaxis (MCP) protein family.</text>
</comment>
<dbReference type="RefSeq" id="WP_058797247.1">
    <property type="nucleotide sequence ID" value="NZ_CP013611.1"/>
</dbReference>
<dbReference type="Proteomes" id="UP000069015">
    <property type="component" value="Chromosome 1"/>
</dbReference>
<keyword evidence="2 4" id="KW-0807">Transducer</keyword>
<dbReference type="PANTHER" id="PTHR32089">
    <property type="entry name" value="METHYL-ACCEPTING CHEMOTAXIS PROTEIN MCPB"/>
    <property type="match status" value="1"/>
</dbReference>
<name>A0A0U3GYM7_9GAMM</name>
<evidence type="ECO:0000256" key="4">
    <source>
        <dbReference type="PROSITE-ProRule" id="PRU00284"/>
    </source>
</evidence>
<feature type="transmembrane region" description="Helical" evidence="5">
    <location>
        <begin position="202"/>
        <end position="223"/>
    </location>
</feature>
<evidence type="ECO:0000256" key="5">
    <source>
        <dbReference type="SAM" id="Phobius"/>
    </source>
</evidence>
<dbReference type="Gene3D" id="1.10.287.950">
    <property type="entry name" value="Methyl-accepting chemotaxis protein"/>
    <property type="match status" value="1"/>
</dbReference>
<evidence type="ECO:0000259" key="6">
    <source>
        <dbReference type="PROSITE" id="PS50111"/>
    </source>
</evidence>
<dbReference type="PROSITE" id="PS50885">
    <property type="entry name" value="HAMP"/>
    <property type="match status" value="1"/>
</dbReference>
<dbReference type="AlphaFoldDB" id="A0A0U3GYM7"/>